<accession>A0ABW3UY18</accession>
<feature type="compositionally biased region" description="Basic and acidic residues" evidence="1">
    <location>
        <begin position="93"/>
        <end position="107"/>
    </location>
</feature>
<name>A0ABW3UY18_9BACL</name>
<gene>
    <name evidence="2" type="ORF">ACFQ4B_34450</name>
</gene>
<evidence type="ECO:0008006" key="4">
    <source>
        <dbReference type="Google" id="ProtNLM"/>
    </source>
</evidence>
<dbReference type="Proteomes" id="UP001597180">
    <property type="component" value="Unassembled WGS sequence"/>
</dbReference>
<evidence type="ECO:0000313" key="3">
    <source>
        <dbReference type="Proteomes" id="UP001597180"/>
    </source>
</evidence>
<feature type="compositionally biased region" description="Basic and acidic residues" evidence="1">
    <location>
        <begin position="46"/>
        <end position="84"/>
    </location>
</feature>
<keyword evidence="3" id="KW-1185">Reference proteome</keyword>
<dbReference type="EMBL" id="JBHTLU010000056">
    <property type="protein sequence ID" value="MFD1225194.1"/>
    <property type="molecule type" value="Genomic_DNA"/>
</dbReference>
<comment type="caution">
    <text evidence="2">The sequence shown here is derived from an EMBL/GenBank/DDBJ whole genome shotgun (WGS) entry which is preliminary data.</text>
</comment>
<feature type="region of interest" description="Disordered" evidence="1">
    <location>
        <begin position="46"/>
        <end position="107"/>
    </location>
</feature>
<organism evidence="2 3">
    <name type="scientific">Paenibacillus vulneris</name>
    <dbReference type="NCBI Taxonomy" id="1133364"/>
    <lineage>
        <taxon>Bacteria</taxon>
        <taxon>Bacillati</taxon>
        <taxon>Bacillota</taxon>
        <taxon>Bacilli</taxon>
        <taxon>Bacillales</taxon>
        <taxon>Paenibacillaceae</taxon>
        <taxon>Paenibacillus</taxon>
    </lineage>
</organism>
<evidence type="ECO:0000256" key="1">
    <source>
        <dbReference type="SAM" id="MobiDB-lite"/>
    </source>
</evidence>
<evidence type="ECO:0000313" key="2">
    <source>
        <dbReference type="EMBL" id="MFD1225194.1"/>
    </source>
</evidence>
<dbReference type="RefSeq" id="WP_192705207.1">
    <property type="nucleotide sequence ID" value="NZ_BAABJG010000044.1"/>
</dbReference>
<protein>
    <recommendedName>
        <fullName evidence="4">RNA polymerase subunit sigma</fullName>
    </recommendedName>
</protein>
<reference evidence="3" key="1">
    <citation type="journal article" date="2019" name="Int. J. Syst. Evol. Microbiol.">
        <title>The Global Catalogue of Microorganisms (GCM) 10K type strain sequencing project: providing services to taxonomists for standard genome sequencing and annotation.</title>
        <authorList>
            <consortium name="The Broad Institute Genomics Platform"/>
            <consortium name="The Broad Institute Genome Sequencing Center for Infectious Disease"/>
            <person name="Wu L."/>
            <person name="Ma J."/>
        </authorList>
    </citation>
    <scope>NUCLEOTIDE SEQUENCE [LARGE SCALE GENOMIC DNA]</scope>
    <source>
        <strain evidence="3">CCUG 53270</strain>
    </source>
</reference>
<sequence length="107" mass="12154">MSLRPVELQFVLHKNDEAGLKQNQLNQKPIQDQALLADDTLKHTEKERQLAGKSEHAHKAALFDKEKEKSESRSKKSPRKKGDADSNPASMEMSEHPFKGRHIDLSL</sequence>
<proteinExistence type="predicted"/>